<gene>
    <name evidence="1" type="ORF">SDC9_170687</name>
</gene>
<evidence type="ECO:0000313" key="1">
    <source>
        <dbReference type="EMBL" id="MPN23299.1"/>
    </source>
</evidence>
<dbReference type="NCBIfam" id="TIGR01560">
    <property type="entry name" value="put_DNA_pack"/>
    <property type="match status" value="1"/>
</dbReference>
<dbReference type="CDD" id="cd08054">
    <property type="entry name" value="gp6"/>
    <property type="match status" value="1"/>
</dbReference>
<dbReference type="InterPro" id="IPR006450">
    <property type="entry name" value="Phage_HK97_gp6-like"/>
</dbReference>
<name>A0A645GBX6_9ZZZZ</name>
<organism evidence="1">
    <name type="scientific">bioreactor metagenome</name>
    <dbReference type="NCBI Taxonomy" id="1076179"/>
    <lineage>
        <taxon>unclassified sequences</taxon>
        <taxon>metagenomes</taxon>
        <taxon>ecological metagenomes</taxon>
    </lineage>
</organism>
<dbReference type="EMBL" id="VSSQ01071760">
    <property type="protein sequence ID" value="MPN23299.1"/>
    <property type="molecule type" value="Genomic_DNA"/>
</dbReference>
<reference evidence="1" key="1">
    <citation type="submission" date="2019-08" db="EMBL/GenBank/DDBJ databases">
        <authorList>
            <person name="Kucharzyk K."/>
            <person name="Murdoch R.W."/>
            <person name="Higgins S."/>
            <person name="Loffler F."/>
        </authorList>
    </citation>
    <scope>NUCLEOTIDE SEQUENCE</scope>
</reference>
<protein>
    <submittedName>
        <fullName evidence="1">Uncharacterized protein</fullName>
    </submittedName>
</protein>
<accession>A0A645GBX6</accession>
<dbReference type="AlphaFoldDB" id="A0A645GBX6"/>
<sequence>MEYGYGDDASWQPRIAAGCLNAAMEYLAGADVYQRESWLYEQAVYMLAMHWYDNRSTEVIGQVRGEIAFGIQSIIHQLANTPGPPKEGLGFTPISVTGG</sequence>
<proteinExistence type="predicted"/>
<comment type="caution">
    <text evidence="1">The sequence shown here is derived from an EMBL/GenBank/DDBJ whole genome shotgun (WGS) entry which is preliminary data.</text>
</comment>